<keyword evidence="2" id="KW-1185">Reference proteome</keyword>
<reference evidence="1 2" key="1">
    <citation type="submission" date="2024-01" db="EMBL/GenBank/DDBJ databases">
        <title>Genome assemblies of Stephania.</title>
        <authorList>
            <person name="Yang L."/>
        </authorList>
    </citation>
    <scope>NUCLEOTIDE SEQUENCE [LARGE SCALE GENOMIC DNA]</scope>
    <source>
        <strain evidence="1">JXDWG</strain>
        <tissue evidence="1">Leaf</tissue>
    </source>
</reference>
<dbReference type="EMBL" id="JBBNAG010000001">
    <property type="protein sequence ID" value="KAK9166850.1"/>
    <property type="molecule type" value="Genomic_DNA"/>
</dbReference>
<evidence type="ECO:0000313" key="2">
    <source>
        <dbReference type="Proteomes" id="UP001419268"/>
    </source>
</evidence>
<dbReference type="AlphaFoldDB" id="A0AAP0LA97"/>
<dbReference type="PANTHER" id="PTHR31965:SF1">
    <property type="entry name" value="TRANSMEMBRANE PROTEIN 42"/>
    <property type="match status" value="1"/>
</dbReference>
<dbReference type="Proteomes" id="UP001419268">
    <property type="component" value="Unassembled WGS sequence"/>
</dbReference>
<dbReference type="PANTHER" id="PTHR31965">
    <property type="entry name" value="TRANSMEMBRANE PROTEIN 42"/>
    <property type="match status" value="1"/>
</dbReference>
<sequence length="173" mass="18940">MFHSWQSRNLSDKIAKYASVVFFNVIMWLCHFESLKALSSLQATVVKFAANFLSSGLAGFFLFGEVLSAKALDSDENDEVTPNDVFLHVHTKDHDGVTFIDNRSARFHVRECSKGRVYGLGSLTKRKRRYKDPNAKLVGNAHGLRSKHLSGTTIATTAATTSGASLAGWDGSG</sequence>
<name>A0AAP0LA97_9MAGN</name>
<accession>A0AAP0LA97</accession>
<comment type="caution">
    <text evidence="1">The sequence shown here is derived from an EMBL/GenBank/DDBJ whole genome shotgun (WGS) entry which is preliminary data.</text>
</comment>
<dbReference type="InterPro" id="IPR039632">
    <property type="entry name" value="TMEM42"/>
</dbReference>
<evidence type="ECO:0000313" key="1">
    <source>
        <dbReference type="EMBL" id="KAK9166850.1"/>
    </source>
</evidence>
<gene>
    <name evidence="1" type="ORF">Scep_002041</name>
</gene>
<organism evidence="1 2">
    <name type="scientific">Stephania cephalantha</name>
    <dbReference type="NCBI Taxonomy" id="152367"/>
    <lineage>
        <taxon>Eukaryota</taxon>
        <taxon>Viridiplantae</taxon>
        <taxon>Streptophyta</taxon>
        <taxon>Embryophyta</taxon>
        <taxon>Tracheophyta</taxon>
        <taxon>Spermatophyta</taxon>
        <taxon>Magnoliopsida</taxon>
        <taxon>Ranunculales</taxon>
        <taxon>Menispermaceae</taxon>
        <taxon>Menispermoideae</taxon>
        <taxon>Cissampelideae</taxon>
        <taxon>Stephania</taxon>
    </lineage>
</organism>
<proteinExistence type="predicted"/>
<protein>
    <submittedName>
        <fullName evidence="1">Uncharacterized protein</fullName>
    </submittedName>
</protein>